<organism evidence="8 9">
    <name type="scientific">Opisthorchis felineus</name>
    <dbReference type="NCBI Taxonomy" id="147828"/>
    <lineage>
        <taxon>Eukaryota</taxon>
        <taxon>Metazoa</taxon>
        <taxon>Spiralia</taxon>
        <taxon>Lophotrochozoa</taxon>
        <taxon>Platyhelminthes</taxon>
        <taxon>Trematoda</taxon>
        <taxon>Digenea</taxon>
        <taxon>Opisthorchiida</taxon>
        <taxon>Opisthorchiata</taxon>
        <taxon>Opisthorchiidae</taxon>
        <taxon>Opisthorchis</taxon>
    </lineage>
</organism>
<proteinExistence type="inferred from homology"/>
<gene>
    <name evidence="8" type="ORF">CRM22_000758</name>
</gene>
<name>A0A4S2MDX7_OPIFE</name>
<evidence type="ECO:0000256" key="2">
    <source>
        <dbReference type="ARBA" id="ARBA00007175"/>
    </source>
</evidence>
<evidence type="ECO:0000256" key="4">
    <source>
        <dbReference type="ARBA" id="ARBA00023054"/>
    </source>
</evidence>
<evidence type="ECO:0000256" key="1">
    <source>
        <dbReference type="ARBA" id="ARBA00004604"/>
    </source>
</evidence>
<comment type="similarity">
    <text evidence="2">Belongs to the RRP17 family.</text>
</comment>
<feature type="coiled-coil region" evidence="6">
    <location>
        <begin position="27"/>
        <end position="61"/>
    </location>
</feature>
<feature type="compositionally biased region" description="Basic residues" evidence="7">
    <location>
        <begin position="138"/>
        <end position="165"/>
    </location>
</feature>
<dbReference type="EMBL" id="SJOL01001501">
    <property type="protein sequence ID" value="TGZ74792.1"/>
    <property type="molecule type" value="Genomic_DNA"/>
</dbReference>
<evidence type="ECO:0000313" key="9">
    <source>
        <dbReference type="Proteomes" id="UP000308267"/>
    </source>
</evidence>
<dbReference type="STRING" id="147828.A0A4S2MDX7"/>
<comment type="caution">
    <text evidence="8">The sequence shown here is derived from an EMBL/GenBank/DDBJ whole genome shotgun (WGS) entry which is preliminary data.</text>
</comment>
<keyword evidence="5" id="KW-0539">Nucleus</keyword>
<evidence type="ECO:0000313" key="8">
    <source>
        <dbReference type="EMBL" id="TGZ74792.1"/>
    </source>
</evidence>
<dbReference type="GO" id="GO:0005730">
    <property type="term" value="C:nucleolus"/>
    <property type="evidence" value="ECO:0007669"/>
    <property type="project" value="UniProtKB-SubCell"/>
</dbReference>
<dbReference type="AlphaFoldDB" id="A0A4S2MDX7"/>
<feature type="region of interest" description="Disordered" evidence="7">
    <location>
        <begin position="134"/>
        <end position="165"/>
    </location>
</feature>
<keyword evidence="9" id="KW-1185">Reference proteome</keyword>
<dbReference type="PANTHER" id="PTHR14577">
    <property type="entry name" value="NUCLEOLAR PROTEIN 12"/>
    <property type="match status" value="1"/>
</dbReference>
<accession>A0A4S2MDX7</accession>
<comment type="subcellular location">
    <subcellularLocation>
        <location evidence="1">Nucleus</location>
        <location evidence="1">Nucleolus</location>
    </subcellularLocation>
</comment>
<evidence type="ECO:0000256" key="3">
    <source>
        <dbReference type="ARBA" id="ARBA00015520"/>
    </source>
</evidence>
<dbReference type="GO" id="GO:0019843">
    <property type="term" value="F:rRNA binding"/>
    <property type="evidence" value="ECO:0007669"/>
    <property type="project" value="TreeGrafter"/>
</dbReference>
<evidence type="ECO:0000256" key="5">
    <source>
        <dbReference type="ARBA" id="ARBA00023242"/>
    </source>
</evidence>
<reference evidence="8 9" key="1">
    <citation type="journal article" date="2019" name="BMC Genomics">
        <title>New insights from Opisthorchis felineus genome: update on genomics of the epidemiologically important liver flukes.</title>
        <authorList>
            <person name="Ershov N.I."/>
            <person name="Mordvinov V.A."/>
            <person name="Prokhortchouk E.B."/>
            <person name="Pakharukova M.Y."/>
            <person name="Gunbin K.V."/>
            <person name="Ustyantsev K."/>
            <person name="Genaev M.A."/>
            <person name="Blinov A.G."/>
            <person name="Mazur A."/>
            <person name="Boulygina E."/>
            <person name="Tsygankova S."/>
            <person name="Khrameeva E."/>
            <person name="Chekanov N."/>
            <person name="Fan G."/>
            <person name="Xiao A."/>
            <person name="Zhang H."/>
            <person name="Xu X."/>
            <person name="Yang H."/>
            <person name="Solovyev V."/>
            <person name="Lee S.M."/>
            <person name="Liu X."/>
            <person name="Afonnikov D.A."/>
            <person name="Skryabin K.G."/>
        </authorList>
    </citation>
    <scope>NUCLEOTIDE SEQUENCE [LARGE SCALE GENOMIC DNA]</scope>
    <source>
        <strain evidence="8">AK-0245</strain>
        <tissue evidence="8">Whole organism</tissue>
    </source>
</reference>
<evidence type="ECO:0000256" key="6">
    <source>
        <dbReference type="SAM" id="Coils"/>
    </source>
</evidence>
<evidence type="ECO:0000256" key="7">
    <source>
        <dbReference type="SAM" id="MobiDB-lite"/>
    </source>
</evidence>
<dbReference type="Proteomes" id="UP000308267">
    <property type="component" value="Unassembled WGS sequence"/>
</dbReference>
<dbReference type="InterPro" id="IPR019186">
    <property type="entry name" value="Nucleolar_protein_12"/>
</dbReference>
<keyword evidence="4 6" id="KW-0175">Coiled coil</keyword>
<dbReference type="Pfam" id="PF09805">
    <property type="entry name" value="Nop25"/>
    <property type="match status" value="1"/>
</dbReference>
<sequence>MRSRKAPKLSLIFDEEKRRDYLTGFRKRKLQRKKKAREAAEARLAEEIKAIKTKYKEAARARLAGMKMPDFGDADLDTVRSREEQVIGDHSVIFEQIDISNSHYFVGKNEVSAPHPDCLSASDEFRPPMSLKAALKMNPKKSSKRRLTKKKQHKTGKSGHKRKRS</sequence>
<protein>
    <recommendedName>
        <fullName evidence="3">Nucleolar protein 12</fullName>
    </recommendedName>
</protein>
<dbReference type="OrthoDB" id="551633at2759"/>
<dbReference type="PANTHER" id="PTHR14577:SF0">
    <property type="entry name" value="NUCLEOLAR PROTEIN 12"/>
    <property type="match status" value="1"/>
</dbReference>